<sequence length="60" mass="6943">MTKTPHLRKAKRLSLAGRKRMMPMRKRMTIKKRVAAPNGNVVQLFSAVNTQQIAPTWQRI</sequence>
<evidence type="ECO:0000313" key="2">
    <source>
        <dbReference type="Proteomes" id="UP000591844"/>
    </source>
</evidence>
<keyword evidence="2" id="KW-1185">Reference proteome</keyword>
<accession>A0A7X5TK96</accession>
<dbReference type="AlphaFoldDB" id="A0A7X5TK96"/>
<dbReference type="Proteomes" id="UP000591844">
    <property type="component" value="Unassembled WGS sequence"/>
</dbReference>
<dbReference type="EMBL" id="PUJW01000069">
    <property type="protein sequence ID" value="NHB94712.1"/>
    <property type="molecule type" value="Genomic_DNA"/>
</dbReference>
<protein>
    <submittedName>
        <fullName evidence="1">Uncharacterized protein</fullName>
    </submittedName>
</protein>
<gene>
    <name evidence="1" type="ORF">C5469_22385</name>
</gene>
<proteinExistence type="predicted"/>
<reference evidence="1 2" key="1">
    <citation type="submission" date="2018-02" db="EMBL/GenBank/DDBJ databases">
        <authorList>
            <person name="Machado R.A."/>
        </authorList>
    </citation>
    <scope>NUCLEOTIDE SEQUENCE [LARGE SCALE GENOMIC DNA]</scope>
    <source>
        <strain evidence="1 2">DSM 19724</strain>
    </source>
</reference>
<name>A0A7X5TK96_9GAMM</name>
<organism evidence="1 2">
    <name type="scientific">Photorhabdus cinerea</name>
    <dbReference type="NCBI Taxonomy" id="471575"/>
    <lineage>
        <taxon>Bacteria</taxon>
        <taxon>Pseudomonadati</taxon>
        <taxon>Pseudomonadota</taxon>
        <taxon>Gammaproteobacteria</taxon>
        <taxon>Enterobacterales</taxon>
        <taxon>Morganellaceae</taxon>
        <taxon>Photorhabdus</taxon>
    </lineage>
</organism>
<comment type="caution">
    <text evidence="1">The sequence shown here is derived from an EMBL/GenBank/DDBJ whole genome shotgun (WGS) entry which is preliminary data.</text>
</comment>
<evidence type="ECO:0000313" key="1">
    <source>
        <dbReference type="EMBL" id="NHB94712.1"/>
    </source>
</evidence>